<evidence type="ECO:0000256" key="2">
    <source>
        <dbReference type="ARBA" id="ARBA00022692"/>
    </source>
</evidence>
<dbReference type="HOGENOM" id="CLU_187346_4_0_5"/>
<dbReference type="RefSeq" id="WP_037280628.1">
    <property type="nucleotide sequence ID" value="NZ_KK088575.1"/>
</dbReference>
<reference evidence="6 7" key="1">
    <citation type="submission" date="2013-02" db="EMBL/GenBank/DDBJ databases">
        <authorList>
            <person name="Fiebig A."/>
            <person name="Goeker M."/>
            <person name="Klenk H.-P.P."/>
        </authorList>
    </citation>
    <scope>NUCLEOTIDE SEQUENCE [LARGE SCALE GENOMIC DNA]</scope>
    <source>
        <strain evidence="6 7">DSM 19309</strain>
    </source>
</reference>
<evidence type="ECO:0000256" key="3">
    <source>
        <dbReference type="ARBA" id="ARBA00022989"/>
    </source>
</evidence>
<name>A0A017HUW8_9RHOB</name>
<keyword evidence="3 5" id="KW-1133">Transmembrane helix</keyword>
<dbReference type="STRING" id="442562.Rumeso_00414"/>
<keyword evidence="1 5" id="KW-1003">Cell membrane</keyword>
<dbReference type="AlphaFoldDB" id="A0A017HUW8"/>
<dbReference type="InterPro" id="IPR009760">
    <property type="entry name" value="DUF1328"/>
</dbReference>
<dbReference type="GO" id="GO:0005886">
    <property type="term" value="C:plasma membrane"/>
    <property type="evidence" value="ECO:0007669"/>
    <property type="project" value="UniProtKB-SubCell"/>
</dbReference>
<evidence type="ECO:0000256" key="1">
    <source>
        <dbReference type="ARBA" id="ARBA00022475"/>
    </source>
</evidence>
<accession>A0A017HUW8</accession>
<dbReference type="HAMAP" id="MF_01361">
    <property type="entry name" value="UPF0391"/>
    <property type="match status" value="1"/>
</dbReference>
<gene>
    <name evidence="6" type="ORF">Rumeso_00414</name>
</gene>
<keyword evidence="2 5" id="KW-0812">Transmembrane</keyword>
<evidence type="ECO:0000256" key="5">
    <source>
        <dbReference type="HAMAP-Rule" id="MF_01361"/>
    </source>
</evidence>
<protein>
    <recommendedName>
        <fullName evidence="5">UPF0391 membrane protein Rumeso_00414</fullName>
    </recommendedName>
</protein>
<comment type="caution">
    <text evidence="6">The sequence shown here is derived from an EMBL/GenBank/DDBJ whole genome shotgun (WGS) entry which is preliminary data.</text>
</comment>
<dbReference type="Proteomes" id="UP000019666">
    <property type="component" value="Unassembled WGS sequence"/>
</dbReference>
<keyword evidence="7" id="KW-1185">Reference proteome</keyword>
<evidence type="ECO:0000313" key="7">
    <source>
        <dbReference type="Proteomes" id="UP000019666"/>
    </source>
</evidence>
<proteinExistence type="inferred from homology"/>
<evidence type="ECO:0000313" key="6">
    <source>
        <dbReference type="EMBL" id="EYD77953.1"/>
    </source>
</evidence>
<organism evidence="6 7">
    <name type="scientific">Rubellimicrobium mesophilum DSM 19309</name>
    <dbReference type="NCBI Taxonomy" id="442562"/>
    <lineage>
        <taxon>Bacteria</taxon>
        <taxon>Pseudomonadati</taxon>
        <taxon>Pseudomonadota</taxon>
        <taxon>Alphaproteobacteria</taxon>
        <taxon>Rhodobacterales</taxon>
        <taxon>Roseobacteraceae</taxon>
        <taxon>Rubellimicrobium</taxon>
    </lineage>
</organism>
<comment type="similarity">
    <text evidence="5">Belongs to the UPF0391 family.</text>
</comment>
<comment type="subcellular location">
    <subcellularLocation>
        <location evidence="5">Cell membrane</location>
        <topology evidence="5">Single-pass membrane protein</topology>
    </subcellularLocation>
</comment>
<evidence type="ECO:0000256" key="4">
    <source>
        <dbReference type="ARBA" id="ARBA00023136"/>
    </source>
</evidence>
<feature type="transmembrane region" description="Helical" evidence="5">
    <location>
        <begin position="33"/>
        <end position="53"/>
    </location>
</feature>
<keyword evidence="4 5" id="KW-0472">Membrane</keyword>
<dbReference type="EMBL" id="AOSK01000019">
    <property type="protein sequence ID" value="EYD77953.1"/>
    <property type="molecule type" value="Genomic_DNA"/>
</dbReference>
<sequence>MISWILILLAVAAIAGLLGMTRLEGAALTGAKWLAIIVVILFLLVLFGIIGIANS</sequence>